<evidence type="ECO:0000313" key="8">
    <source>
        <dbReference type="EMBL" id="MBS3849715.1"/>
    </source>
</evidence>
<sequence>MPTAKLTRKAVEELQPQAKPYTVWDSELPGFGVVVNPGGRIAFVVDYVAAGRRRRMVIGRFPILTVDQARAQARTESAKAQLGADPLQDKREAKARRDGLTVADLCDQYLEAADAGKVLKRRSKTPKKASTLATDRGRVERHIKPLLGKVLVADLTQRQVQQFVDDVTAGKTATKEASGNLRGVARVTGGAGTAARTVGLLGGILSWGIRQGALTSNPALGVERAADKKRDRHLSPDEFRALGKALQQAETEAWQAVAGIHLLAFTGCRLGEIVRLKWSEIDLEGQVLILGDSKTGKSVRPLGAPAQRVLARLQRTEGSEYVLTGVRDAKRPYGSLDTAIDRITKAAGLTGVTAHVLRHSFASVAGDLNYSDGTIGTMVGHQGHSVTSRYTHRLDAVLIAAATKVASEIERMMTGREAVVVAMPKRA</sequence>
<evidence type="ECO:0000256" key="2">
    <source>
        <dbReference type="ARBA" id="ARBA00022908"/>
    </source>
</evidence>
<dbReference type="Gene3D" id="1.10.443.10">
    <property type="entry name" value="Intergrase catalytic core"/>
    <property type="match status" value="1"/>
</dbReference>
<keyword evidence="3 5" id="KW-0238">DNA-binding</keyword>
<dbReference type="InterPro" id="IPR002104">
    <property type="entry name" value="Integrase_catalytic"/>
</dbReference>
<organism evidence="8 9">
    <name type="scientific">Devosia litorisediminis</name>
    <dbReference type="NCBI Taxonomy" id="2829817"/>
    <lineage>
        <taxon>Bacteria</taxon>
        <taxon>Pseudomonadati</taxon>
        <taxon>Pseudomonadota</taxon>
        <taxon>Alphaproteobacteria</taxon>
        <taxon>Hyphomicrobiales</taxon>
        <taxon>Devosiaceae</taxon>
        <taxon>Devosia</taxon>
    </lineage>
</organism>
<evidence type="ECO:0000259" key="6">
    <source>
        <dbReference type="PROSITE" id="PS51898"/>
    </source>
</evidence>
<dbReference type="Pfam" id="PF00589">
    <property type="entry name" value="Phage_integrase"/>
    <property type="match status" value="1"/>
</dbReference>
<reference evidence="8" key="1">
    <citation type="submission" date="2021-04" db="EMBL/GenBank/DDBJ databases">
        <title>Devosia litorisediminis sp. nov., isolated from a sand dune.</title>
        <authorList>
            <person name="Park S."/>
            <person name="Yoon J.-H."/>
        </authorList>
    </citation>
    <scope>NUCLEOTIDE SEQUENCE</scope>
    <source>
        <strain evidence="8">BSSL-BM10</strain>
    </source>
</reference>
<accession>A0A942IES1</accession>
<comment type="caution">
    <text evidence="8">The sequence shown here is derived from an EMBL/GenBank/DDBJ whole genome shotgun (WGS) entry which is preliminary data.</text>
</comment>
<dbReference type="InterPro" id="IPR050808">
    <property type="entry name" value="Phage_Integrase"/>
</dbReference>
<dbReference type="AlphaFoldDB" id="A0A942IES1"/>
<dbReference type="InterPro" id="IPR038488">
    <property type="entry name" value="Integrase_DNA-bd_sf"/>
</dbReference>
<keyword evidence="9" id="KW-1185">Reference proteome</keyword>
<dbReference type="Pfam" id="PF13356">
    <property type="entry name" value="Arm-DNA-bind_3"/>
    <property type="match status" value="1"/>
</dbReference>
<dbReference type="SUPFAM" id="SSF56349">
    <property type="entry name" value="DNA breaking-rejoining enzymes"/>
    <property type="match status" value="1"/>
</dbReference>
<evidence type="ECO:0000256" key="5">
    <source>
        <dbReference type="PROSITE-ProRule" id="PRU01248"/>
    </source>
</evidence>
<evidence type="ECO:0000259" key="7">
    <source>
        <dbReference type="PROSITE" id="PS51900"/>
    </source>
</evidence>
<dbReference type="InterPro" id="IPR011010">
    <property type="entry name" value="DNA_brk_join_enz"/>
</dbReference>
<keyword evidence="2" id="KW-0229">DNA integration</keyword>
<dbReference type="PANTHER" id="PTHR30629">
    <property type="entry name" value="PROPHAGE INTEGRASE"/>
    <property type="match status" value="1"/>
</dbReference>
<dbReference type="InterPro" id="IPR025166">
    <property type="entry name" value="Integrase_DNA_bind_dom"/>
</dbReference>
<proteinExistence type="inferred from homology"/>
<dbReference type="Gene3D" id="3.30.160.390">
    <property type="entry name" value="Integrase, DNA-binding domain"/>
    <property type="match status" value="1"/>
</dbReference>
<keyword evidence="4" id="KW-0233">DNA recombination</keyword>
<protein>
    <submittedName>
        <fullName evidence="8">Tyrosine-type recombinase/integrase</fullName>
    </submittedName>
</protein>
<dbReference type="InterPro" id="IPR044068">
    <property type="entry name" value="CB"/>
</dbReference>
<name>A0A942IES1_9HYPH</name>
<dbReference type="GO" id="GO:0003677">
    <property type="term" value="F:DNA binding"/>
    <property type="evidence" value="ECO:0007669"/>
    <property type="project" value="UniProtKB-UniRule"/>
</dbReference>
<gene>
    <name evidence="8" type="ORF">KD146_13505</name>
</gene>
<dbReference type="Gene3D" id="1.10.150.130">
    <property type="match status" value="1"/>
</dbReference>
<dbReference type="InterPro" id="IPR013762">
    <property type="entry name" value="Integrase-like_cat_sf"/>
</dbReference>
<evidence type="ECO:0000256" key="1">
    <source>
        <dbReference type="ARBA" id="ARBA00008857"/>
    </source>
</evidence>
<dbReference type="RefSeq" id="WP_212659355.1">
    <property type="nucleotide sequence ID" value="NZ_JAGXTP010000002.1"/>
</dbReference>
<dbReference type="CDD" id="cd00796">
    <property type="entry name" value="INT_Rci_Hp1_C"/>
    <property type="match status" value="1"/>
</dbReference>
<dbReference type="InterPro" id="IPR010998">
    <property type="entry name" value="Integrase_recombinase_N"/>
</dbReference>
<evidence type="ECO:0000256" key="4">
    <source>
        <dbReference type="ARBA" id="ARBA00023172"/>
    </source>
</evidence>
<dbReference type="PROSITE" id="PS51900">
    <property type="entry name" value="CB"/>
    <property type="match status" value="1"/>
</dbReference>
<dbReference type="EMBL" id="JAGXTP010000002">
    <property type="protein sequence ID" value="MBS3849715.1"/>
    <property type="molecule type" value="Genomic_DNA"/>
</dbReference>
<comment type="similarity">
    <text evidence="1">Belongs to the 'phage' integrase family.</text>
</comment>
<feature type="domain" description="Core-binding (CB)" evidence="7">
    <location>
        <begin position="100"/>
        <end position="209"/>
    </location>
</feature>
<evidence type="ECO:0000313" key="9">
    <source>
        <dbReference type="Proteomes" id="UP000678281"/>
    </source>
</evidence>
<dbReference type="PROSITE" id="PS51898">
    <property type="entry name" value="TYR_RECOMBINASE"/>
    <property type="match status" value="1"/>
</dbReference>
<evidence type="ECO:0000256" key="3">
    <source>
        <dbReference type="ARBA" id="ARBA00023125"/>
    </source>
</evidence>
<dbReference type="GO" id="GO:0006310">
    <property type="term" value="P:DNA recombination"/>
    <property type="evidence" value="ECO:0007669"/>
    <property type="project" value="UniProtKB-KW"/>
</dbReference>
<feature type="domain" description="Tyr recombinase" evidence="6">
    <location>
        <begin position="229"/>
        <end position="404"/>
    </location>
</feature>
<dbReference type="PANTHER" id="PTHR30629:SF2">
    <property type="entry name" value="PROPHAGE INTEGRASE INTS-RELATED"/>
    <property type="match status" value="1"/>
</dbReference>
<dbReference type="Proteomes" id="UP000678281">
    <property type="component" value="Unassembled WGS sequence"/>
</dbReference>
<dbReference type="GO" id="GO:0015074">
    <property type="term" value="P:DNA integration"/>
    <property type="evidence" value="ECO:0007669"/>
    <property type="project" value="UniProtKB-KW"/>
</dbReference>